<feature type="domain" description="LysM" evidence="5">
    <location>
        <begin position="183"/>
        <end position="231"/>
    </location>
</feature>
<dbReference type="SMART" id="SM00257">
    <property type="entry name" value="LysM"/>
    <property type="match status" value="1"/>
</dbReference>
<dbReference type="OrthoDB" id="1404170at2"/>
<dbReference type="Proteomes" id="UP000185696">
    <property type="component" value="Unassembled WGS sequence"/>
</dbReference>
<dbReference type="PANTHER" id="PTHR34700">
    <property type="entry name" value="POTASSIUM BINDING PROTEIN KBP"/>
    <property type="match status" value="1"/>
</dbReference>
<dbReference type="Pfam" id="PF01476">
    <property type="entry name" value="LysM"/>
    <property type="match status" value="1"/>
</dbReference>
<evidence type="ECO:0000259" key="5">
    <source>
        <dbReference type="PROSITE" id="PS51782"/>
    </source>
</evidence>
<dbReference type="GO" id="GO:0016787">
    <property type="term" value="F:hydrolase activity"/>
    <property type="evidence" value="ECO:0007669"/>
    <property type="project" value="UniProtKB-KW"/>
</dbReference>
<dbReference type="CDD" id="cd00118">
    <property type="entry name" value="LysM"/>
    <property type="match status" value="1"/>
</dbReference>
<dbReference type="Pfam" id="PF06737">
    <property type="entry name" value="Transglycosylas"/>
    <property type="match status" value="1"/>
</dbReference>
<dbReference type="Gene3D" id="1.10.530.10">
    <property type="match status" value="1"/>
</dbReference>
<dbReference type="InterPro" id="IPR023346">
    <property type="entry name" value="Lysozyme-like_dom_sf"/>
</dbReference>
<keyword evidence="2" id="KW-0378">Hydrolase</keyword>
<dbReference type="InterPro" id="IPR036779">
    <property type="entry name" value="LysM_dom_sf"/>
</dbReference>
<keyword evidence="4" id="KW-0732">Signal</keyword>
<name>A0A7Z0WLY0_9PSEU</name>
<evidence type="ECO:0000256" key="1">
    <source>
        <dbReference type="ARBA" id="ARBA00010830"/>
    </source>
</evidence>
<organism evidence="6 7">
    <name type="scientific">Actinophytocola xinjiangensis</name>
    <dbReference type="NCBI Taxonomy" id="485602"/>
    <lineage>
        <taxon>Bacteria</taxon>
        <taxon>Bacillati</taxon>
        <taxon>Actinomycetota</taxon>
        <taxon>Actinomycetes</taxon>
        <taxon>Pseudonocardiales</taxon>
        <taxon>Pseudonocardiaceae</taxon>
    </lineage>
</organism>
<dbReference type="CDD" id="cd13925">
    <property type="entry name" value="RPF"/>
    <property type="match status" value="1"/>
</dbReference>
<dbReference type="PROSITE" id="PS51782">
    <property type="entry name" value="LYSM"/>
    <property type="match status" value="1"/>
</dbReference>
<keyword evidence="7" id="KW-1185">Reference proteome</keyword>
<gene>
    <name evidence="6" type="ORF">BLA60_19380</name>
</gene>
<protein>
    <submittedName>
        <fullName evidence="6">Transglycosylase</fullName>
    </submittedName>
</protein>
<sequence>MAYQGKHRKPSAAKRNIARVVVAGAALGVPLAFAAGPAQADTVNWDAIAQCESTGNWSIDTGNGYYGGLQFSQSTWEANGGTGNPANASKAEQIRVAENVLQTQGIGAWPVCGAQAGATSAPSNDYAGAPEQEQQEQEAPQQEEQSYEAPVQQEQAPVEQAPVEHHRSAPAPQAAHSSNNPNGDYTVKAGDTLYKIAAAQGVQGGWESIYELNKQFIGNPDLILIGQTIATK</sequence>
<dbReference type="InterPro" id="IPR052196">
    <property type="entry name" value="Bact_Kbp"/>
</dbReference>
<dbReference type="PANTHER" id="PTHR34700:SF4">
    <property type="entry name" value="PHAGE-LIKE ELEMENT PBSX PROTEIN XKDP"/>
    <property type="match status" value="1"/>
</dbReference>
<dbReference type="RefSeq" id="WP_075134333.1">
    <property type="nucleotide sequence ID" value="NZ_MSIF01000009.1"/>
</dbReference>
<feature type="region of interest" description="Disordered" evidence="3">
    <location>
        <begin position="117"/>
        <end position="186"/>
    </location>
</feature>
<comment type="similarity">
    <text evidence="1">Belongs to the transglycosylase family. Rpf subfamily.</text>
</comment>
<dbReference type="SUPFAM" id="SSF53955">
    <property type="entry name" value="Lysozyme-like"/>
    <property type="match status" value="1"/>
</dbReference>
<evidence type="ECO:0000256" key="2">
    <source>
        <dbReference type="ARBA" id="ARBA00022801"/>
    </source>
</evidence>
<reference evidence="6 7" key="1">
    <citation type="submission" date="2016-12" db="EMBL/GenBank/DDBJ databases">
        <title>The draft genome sequence of Actinophytocola xinjiangensis.</title>
        <authorList>
            <person name="Wang W."/>
            <person name="Yuan L."/>
        </authorList>
    </citation>
    <scope>NUCLEOTIDE SEQUENCE [LARGE SCALE GENOMIC DNA]</scope>
    <source>
        <strain evidence="6 7">CGMCC 4.4663</strain>
    </source>
</reference>
<evidence type="ECO:0000313" key="7">
    <source>
        <dbReference type="Proteomes" id="UP000185696"/>
    </source>
</evidence>
<dbReference type="Gene3D" id="3.10.350.10">
    <property type="entry name" value="LysM domain"/>
    <property type="match status" value="1"/>
</dbReference>
<dbReference type="EMBL" id="MSIF01000009">
    <property type="protein sequence ID" value="OLF09340.1"/>
    <property type="molecule type" value="Genomic_DNA"/>
</dbReference>
<dbReference type="SUPFAM" id="SSF54106">
    <property type="entry name" value="LysM domain"/>
    <property type="match status" value="1"/>
</dbReference>
<feature type="chain" id="PRO_5038666826" evidence="4">
    <location>
        <begin position="35"/>
        <end position="232"/>
    </location>
</feature>
<comment type="caution">
    <text evidence="6">The sequence shown here is derived from an EMBL/GenBank/DDBJ whole genome shotgun (WGS) entry which is preliminary data.</text>
</comment>
<dbReference type="InterPro" id="IPR018392">
    <property type="entry name" value="LysM"/>
</dbReference>
<dbReference type="InterPro" id="IPR010618">
    <property type="entry name" value="RPF"/>
</dbReference>
<proteinExistence type="inferred from homology"/>
<evidence type="ECO:0000313" key="6">
    <source>
        <dbReference type="EMBL" id="OLF09340.1"/>
    </source>
</evidence>
<dbReference type="AlphaFoldDB" id="A0A7Z0WLY0"/>
<feature type="signal peptide" evidence="4">
    <location>
        <begin position="1"/>
        <end position="34"/>
    </location>
</feature>
<evidence type="ECO:0000256" key="3">
    <source>
        <dbReference type="SAM" id="MobiDB-lite"/>
    </source>
</evidence>
<feature type="compositionally biased region" description="Low complexity" evidence="3">
    <location>
        <begin position="129"/>
        <end position="150"/>
    </location>
</feature>
<accession>A0A7Z0WLY0</accession>
<evidence type="ECO:0000256" key="4">
    <source>
        <dbReference type="SAM" id="SignalP"/>
    </source>
</evidence>